<dbReference type="Gene3D" id="1.10.45.10">
    <property type="entry name" value="Vanillyl-alcohol Oxidase, Chain A, domain 4"/>
    <property type="match status" value="1"/>
</dbReference>
<dbReference type="FunFam" id="3.30.465.10:FF:000001">
    <property type="entry name" value="D-2-hydroxyglutarate dehydrogenase, mitochondrial"/>
    <property type="match status" value="1"/>
</dbReference>
<dbReference type="STRING" id="10228.B3S947"/>
<evidence type="ECO:0000313" key="12">
    <source>
        <dbReference type="Proteomes" id="UP000009022"/>
    </source>
</evidence>
<dbReference type="FunFam" id="1.10.45.10:FF:000001">
    <property type="entry name" value="D-lactate dehydrogenase mitochondrial"/>
    <property type="match status" value="1"/>
</dbReference>
<dbReference type="PROSITE" id="PS51387">
    <property type="entry name" value="FAD_PCMH"/>
    <property type="match status" value="1"/>
</dbReference>
<dbReference type="GeneID" id="6757964"/>
<evidence type="ECO:0000256" key="5">
    <source>
        <dbReference type="ARBA" id="ARBA00023002"/>
    </source>
</evidence>
<evidence type="ECO:0000256" key="7">
    <source>
        <dbReference type="ARBA" id="ARBA00039639"/>
    </source>
</evidence>
<dbReference type="InterPro" id="IPR016169">
    <property type="entry name" value="FAD-bd_PCMH_sub2"/>
</dbReference>
<dbReference type="InterPro" id="IPR004113">
    <property type="entry name" value="FAD-bd_oxidored_4_C"/>
</dbReference>
<dbReference type="FunFam" id="3.30.43.10:FF:000002">
    <property type="entry name" value="D-2-hydroxyglutarate dehydrogenase, mitochondrial"/>
    <property type="match status" value="1"/>
</dbReference>
<dbReference type="CTD" id="6757964"/>
<dbReference type="GO" id="GO:0051990">
    <property type="term" value="F:(R)-2-hydroxyglutarate dehydrogenase activity"/>
    <property type="evidence" value="ECO:0007669"/>
    <property type="project" value="UniProtKB-EC"/>
</dbReference>
<dbReference type="HOGENOM" id="CLU_017779_4_1_1"/>
<keyword evidence="5" id="KW-0560">Oxidoreductase</keyword>
<dbReference type="FunFam" id="3.30.70.2740:FF:000002">
    <property type="entry name" value="D-2-hydroxyglutarate dehydrogenase mitochondrial"/>
    <property type="match status" value="1"/>
</dbReference>
<comment type="function">
    <text evidence="8">Catalyzes the oxidation of D-2-hydroxyglutarate (D-2-HG) to alpha-ketoglutarate. Also catalyzes the oxidation of other D-2-hydroxyacids, such as D-malate (D-MAL) and D-lactate (D-LAC). Exhibits high activities towards D-2-HG and D-MAL but a very weak activity towards D-LAC.</text>
</comment>
<name>B3S947_TRIAD</name>
<dbReference type="Gene3D" id="3.30.465.10">
    <property type="match status" value="1"/>
</dbReference>
<dbReference type="FunFam" id="3.30.70.2190:FF:000001">
    <property type="entry name" value="D-2-hydroxyglutarate dehydrogenase mitochondrial"/>
    <property type="match status" value="1"/>
</dbReference>
<evidence type="ECO:0000259" key="10">
    <source>
        <dbReference type="PROSITE" id="PS51387"/>
    </source>
</evidence>
<dbReference type="InterPro" id="IPR051264">
    <property type="entry name" value="FAD-oxidored/transferase_4"/>
</dbReference>
<keyword evidence="3" id="KW-0285">Flavoprotein</keyword>
<dbReference type="SUPFAM" id="SSF56176">
    <property type="entry name" value="FAD-binding/transporter-associated domain-like"/>
    <property type="match status" value="1"/>
</dbReference>
<dbReference type="FunCoup" id="B3S947">
    <property type="interactions" value="826"/>
</dbReference>
<dbReference type="EC" id="1.1.99.39" evidence="6"/>
<dbReference type="Pfam" id="PF02913">
    <property type="entry name" value="FAD-oxidase_C"/>
    <property type="match status" value="1"/>
</dbReference>
<accession>B3S947</accession>
<dbReference type="AlphaFoldDB" id="B3S947"/>
<dbReference type="OrthoDB" id="5332616at2759"/>
<evidence type="ECO:0000313" key="11">
    <source>
        <dbReference type="EMBL" id="EDV20735.1"/>
    </source>
</evidence>
<comment type="catalytic activity">
    <reaction evidence="9">
        <text>(R)-malate + A = oxaloacetate + AH2</text>
        <dbReference type="Rhea" id="RHEA:67460"/>
        <dbReference type="ChEBI" id="CHEBI:13193"/>
        <dbReference type="ChEBI" id="CHEBI:15588"/>
        <dbReference type="ChEBI" id="CHEBI:16452"/>
        <dbReference type="ChEBI" id="CHEBI:17499"/>
    </reaction>
    <physiologicalReaction direction="left-to-right" evidence="9">
        <dbReference type="Rhea" id="RHEA:67461"/>
    </physiologicalReaction>
</comment>
<evidence type="ECO:0000256" key="9">
    <source>
        <dbReference type="ARBA" id="ARBA00049267"/>
    </source>
</evidence>
<dbReference type="Gene3D" id="3.30.70.2190">
    <property type="match status" value="1"/>
</dbReference>
<dbReference type="GO" id="GO:0005739">
    <property type="term" value="C:mitochondrion"/>
    <property type="evidence" value="ECO:0000318"/>
    <property type="project" value="GO_Central"/>
</dbReference>
<dbReference type="PANTHER" id="PTHR43716:SF1">
    <property type="entry name" value="D-2-HYDROXYGLUTARATE DEHYDROGENASE, MITOCHONDRIAL"/>
    <property type="match status" value="1"/>
</dbReference>
<evidence type="ECO:0000256" key="3">
    <source>
        <dbReference type="ARBA" id="ARBA00022630"/>
    </source>
</evidence>
<dbReference type="SUPFAM" id="SSF55103">
    <property type="entry name" value="FAD-linked oxidases, C-terminal domain"/>
    <property type="match status" value="1"/>
</dbReference>
<dbReference type="OMA" id="YNEDWMR"/>
<dbReference type="InterPro" id="IPR016164">
    <property type="entry name" value="FAD-linked_Oxase-like_C"/>
</dbReference>
<evidence type="ECO:0000256" key="1">
    <source>
        <dbReference type="ARBA" id="ARBA00001974"/>
    </source>
</evidence>
<dbReference type="Proteomes" id="UP000009022">
    <property type="component" value="Unassembled WGS sequence"/>
</dbReference>
<organism evidence="11 12">
    <name type="scientific">Trichoplax adhaerens</name>
    <name type="common">Trichoplax reptans</name>
    <dbReference type="NCBI Taxonomy" id="10228"/>
    <lineage>
        <taxon>Eukaryota</taxon>
        <taxon>Metazoa</taxon>
        <taxon>Placozoa</taxon>
        <taxon>Uniplacotomia</taxon>
        <taxon>Trichoplacea</taxon>
        <taxon>Trichoplacidae</taxon>
        <taxon>Trichoplax</taxon>
    </lineage>
</organism>
<evidence type="ECO:0000256" key="8">
    <source>
        <dbReference type="ARBA" id="ARBA00045410"/>
    </source>
</evidence>
<sequence length="512" mass="56818">MANVQAFAKRSLYYLKQLQWRCLSSTVLSHMSKSPLLFDNVELASNRYDIQRGNFAKATQQDINYFKDILSSQSAVITDAEELIGSNTDWLRVVRGSGPVLLKPENTEQVSKIMQYCNNRNLAVVPQGGKTGLVGGGVPVFDEIILSTSRMNNVIDVDKISGTLVCQPGCILQELEDRLDSDNFILPYDLGARGSCHIGGNLSTNAGGIRLVRYGSLHGSVLGVEAVLADGTVLDCMSTCRKDNTGYDLKQLFIGSEGTLGIITKVAIALAQKPRAQCVALIGCNNFENVKQVFSSARKDLCEYLSACEFMDSKIMSLVENHLKLTNPVQTSSFYVLIEASGSSEQYCKTALLDFLETLIESKVIKEGIVADNSVQIKDVWALRERVLEACQHDGYVFKYDVSLPLRVFYNIVDDLRSRLGSQAKSIGGYGHIGDGNLHINITCEEYNKQLEKAIEPYIFEWIGKYKGSVSAEHGMGFIKRKYMNYSKSEAAYNTMKGIKQLLDPKRRMMDI</sequence>
<dbReference type="InterPro" id="IPR016167">
    <property type="entry name" value="FAD-bd_PCMH_sub1"/>
</dbReference>
<evidence type="ECO:0000256" key="2">
    <source>
        <dbReference type="ARBA" id="ARBA00008000"/>
    </source>
</evidence>
<dbReference type="Pfam" id="PF01565">
    <property type="entry name" value="FAD_binding_4"/>
    <property type="match status" value="1"/>
</dbReference>
<comment type="similarity">
    <text evidence="2">Belongs to the FAD-binding oxidoreductase/transferase type 4 family.</text>
</comment>
<dbReference type="PhylomeDB" id="B3S947"/>
<dbReference type="InterPro" id="IPR016166">
    <property type="entry name" value="FAD-bd_PCMH"/>
</dbReference>
<dbReference type="Gene3D" id="3.30.70.2740">
    <property type="match status" value="1"/>
</dbReference>
<dbReference type="GO" id="GO:0071949">
    <property type="term" value="F:FAD binding"/>
    <property type="evidence" value="ECO:0007669"/>
    <property type="project" value="InterPro"/>
</dbReference>
<evidence type="ECO:0000256" key="4">
    <source>
        <dbReference type="ARBA" id="ARBA00022827"/>
    </source>
</evidence>
<dbReference type="InterPro" id="IPR006094">
    <property type="entry name" value="Oxid_FAD_bind_N"/>
</dbReference>
<dbReference type="InParanoid" id="B3S947"/>
<dbReference type="RefSeq" id="XP_002116676.1">
    <property type="nucleotide sequence ID" value="XM_002116640.1"/>
</dbReference>
<gene>
    <name evidence="11" type="ORF">TRIADDRAFT_60696</name>
</gene>
<proteinExistence type="inferred from homology"/>
<dbReference type="EMBL" id="DS985257">
    <property type="protein sequence ID" value="EDV20735.1"/>
    <property type="molecule type" value="Genomic_DNA"/>
</dbReference>
<dbReference type="Gene3D" id="3.30.43.10">
    <property type="entry name" value="Uridine Diphospho-n-acetylenolpyruvylglucosamine Reductase, domain 2"/>
    <property type="match status" value="1"/>
</dbReference>
<keyword evidence="12" id="KW-1185">Reference proteome</keyword>
<dbReference type="InterPro" id="IPR016171">
    <property type="entry name" value="Vanillyl_alc_oxidase_C-sub2"/>
</dbReference>
<dbReference type="eggNOG" id="KOG1232">
    <property type="taxonomic scope" value="Eukaryota"/>
</dbReference>
<feature type="domain" description="FAD-binding PCMH-type" evidence="10">
    <location>
        <begin position="94"/>
        <end position="273"/>
    </location>
</feature>
<dbReference type="KEGG" id="tad:TRIADDRAFT_60696"/>
<evidence type="ECO:0000256" key="6">
    <source>
        <dbReference type="ARBA" id="ARBA00039003"/>
    </source>
</evidence>
<dbReference type="InterPro" id="IPR036318">
    <property type="entry name" value="FAD-bd_PCMH-like_sf"/>
</dbReference>
<comment type="cofactor">
    <cofactor evidence="1">
        <name>FAD</name>
        <dbReference type="ChEBI" id="CHEBI:57692"/>
    </cofactor>
</comment>
<reference evidence="11 12" key="1">
    <citation type="journal article" date="2008" name="Nature">
        <title>The Trichoplax genome and the nature of placozoans.</title>
        <authorList>
            <person name="Srivastava M."/>
            <person name="Begovic E."/>
            <person name="Chapman J."/>
            <person name="Putnam N.H."/>
            <person name="Hellsten U."/>
            <person name="Kawashima T."/>
            <person name="Kuo A."/>
            <person name="Mitros T."/>
            <person name="Salamov A."/>
            <person name="Carpenter M.L."/>
            <person name="Signorovitch A.Y."/>
            <person name="Moreno M.A."/>
            <person name="Kamm K."/>
            <person name="Grimwood J."/>
            <person name="Schmutz J."/>
            <person name="Shapiro H."/>
            <person name="Grigoriev I.V."/>
            <person name="Buss L.W."/>
            <person name="Schierwater B."/>
            <person name="Dellaporta S.L."/>
            <person name="Rokhsar D.S."/>
        </authorList>
    </citation>
    <scope>NUCLEOTIDE SEQUENCE [LARGE SCALE GENOMIC DNA]</scope>
    <source>
        <strain evidence="11 12">Grell-BS-1999</strain>
    </source>
</reference>
<dbReference type="PANTHER" id="PTHR43716">
    <property type="entry name" value="D-2-HYDROXYGLUTARATE DEHYDROGENASE, MITOCHONDRIAL"/>
    <property type="match status" value="1"/>
</dbReference>
<protein>
    <recommendedName>
        <fullName evidence="7">D-2-hydroxyglutarate dehydrogenase, mitochondrial</fullName>
        <ecNumber evidence="6">1.1.99.39</ecNumber>
    </recommendedName>
</protein>
<keyword evidence="4" id="KW-0274">FAD</keyword>